<accession>A0ABV7VC01</accession>
<dbReference type="Pfam" id="PF11695">
    <property type="entry name" value="DUF3291"/>
    <property type="match status" value="1"/>
</dbReference>
<comment type="caution">
    <text evidence="2">The sequence shown here is derived from an EMBL/GenBank/DDBJ whole genome shotgun (WGS) entry which is preliminary data.</text>
</comment>
<dbReference type="InterPro" id="IPR021708">
    <property type="entry name" value="DUF3291"/>
</dbReference>
<dbReference type="EMBL" id="JBHRYJ010000001">
    <property type="protein sequence ID" value="MFC3674497.1"/>
    <property type="molecule type" value="Genomic_DNA"/>
</dbReference>
<reference evidence="3" key="1">
    <citation type="journal article" date="2019" name="Int. J. Syst. Evol. Microbiol.">
        <title>The Global Catalogue of Microorganisms (GCM) 10K type strain sequencing project: providing services to taxonomists for standard genome sequencing and annotation.</title>
        <authorList>
            <consortium name="The Broad Institute Genomics Platform"/>
            <consortium name="The Broad Institute Genome Sequencing Center for Infectious Disease"/>
            <person name="Wu L."/>
            <person name="Ma J."/>
        </authorList>
    </citation>
    <scope>NUCLEOTIDE SEQUENCE [LARGE SCALE GENOMIC DNA]</scope>
    <source>
        <strain evidence="3">KCTC 42182</strain>
    </source>
</reference>
<organism evidence="2 3">
    <name type="scientific">Ferrovibrio xuzhouensis</name>
    <dbReference type="NCBI Taxonomy" id="1576914"/>
    <lineage>
        <taxon>Bacteria</taxon>
        <taxon>Pseudomonadati</taxon>
        <taxon>Pseudomonadota</taxon>
        <taxon>Alphaproteobacteria</taxon>
        <taxon>Rhodospirillales</taxon>
        <taxon>Rhodospirillaceae</taxon>
        <taxon>Ferrovibrio</taxon>
    </lineage>
</organism>
<evidence type="ECO:0000313" key="2">
    <source>
        <dbReference type="EMBL" id="MFC3674497.1"/>
    </source>
</evidence>
<dbReference type="RefSeq" id="WP_379721579.1">
    <property type="nucleotide sequence ID" value="NZ_JBHRYJ010000001.1"/>
</dbReference>
<proteinExistence type="predicted"/>
<keyword evidence="3" id="KW-1185">Reference proteome</keyword>
<sequence>MTNAPGLALYTFGIFRRPSADPANAGFHARNEPNLAAAEAAAGFIARSGYDGDPGPASWGPHAYPRFYRGGDAHSPSTLSLWDSLEAPMAFTYHGIHAEALAHGRDWFLKPVPPPARPAWPPYVLWWVAGDHRPHWQEAVARHEHLHDHGASSQAFDWQTPLDAAGRPAMIDRARVRQLAARNATPA</sequence>
<dbReference type="Proteomes" id="UP001595711">
    <property type="component" value="Unassembled WGS sequence"/>
</dbReference>
<protein>
    <submittedName>
        <fullName evidence="2">DUF3291 domain-containing protein</fullName>
    </submittedName>
</protein>
<evidence type="ECO:0000259" key="1">
    <source>
        <dbReference type="Pfam" id="PF11695"/>
    </source>
</evidence>
<feature type="domain" description="DUF3291" evidence="1">
    <location>
        <begin position="7"/>
        <end position="160"/>
    </location>
</feature>
<name>A0ABV7VC01_9PROT</name>
<evidence type="ECO:0000313" key="3">
    <source>
        <dbReference type="Proteomes" id="UP001595711"/>
    </source>
</evidence>
<gene>
    <name evidence="2" type="ORF">ACFOOQ_03020</name>
</gene>